<dbReference type="GO" id="GO:0045892">
    <property type="term" value="P:negative regulation of DNA-templated transcription"/>
    <property type="evidence" value="ECO:0007669"/>
    <property type="project" value="UniProtKB-UniRule"/>
</dbReference>
<comment type="catalytic activity">
    <reaction evidence="13">
        <text>Hydrolysis of Ala-|-Gly bond in repressor LexA.</text>
        <dbReference type="EC" id="3.4.21.88"/>
    </reaction>
</comment>
<evidence type="ECO:0000256" key="11">
    <source>
        <dbReference type="ARBA" id="ARBA00023204"/>
    </source>
</evidence>
<dbReference type="FunFam" id="1.10.10.10:FF:000009">
    <property type="entry name" value="LexA repressor"/>
    <property type="match status" value="1"/>
</dbReference>
<evidence type="ECO:0000256" key="1">
    <source>
        <dbReference type="ARBA" id="ARBA00007484"/>
    </source>
</evidence>
<feature type="domain" description="LexA repressor DNA-binding" evidence="16">
    <location>
        <begin position="1"/>
        <end position="64"/>
    </location>
</feature>
<keyword evidence="11 13" id="KW-0234">DNA repair</keyword>
<dbReference type="InterPro" id="IPR006199">
    <property type="entry name" value="LexA_DNA-bd_dom"/>
</dbReference>
<dbReference type="InterPro" id="IPR015927">
    <property type="entry name" value="Peptidase_S24_S26A/B/C"/>
</dbReference>
<keyword evidence="6 13" id="KW-0378">Hydrolase</keyword>
<dbReference type="GO" id="GO:0003677">
    <property type="term" value="F:DNA binding"/>
    <property type="evidence" value="ECO:0007669"/>
    <property type="project" value="UniProtKB-UniRule"/>
</dbReference>
<evidence type="ECO:0000259" key="16">
    <source>
        <dbReference type="Pfam" id="PF01726"/>
    </source>
</evidence>
<feature type="site" description="Cleavage; by autolysis" evidence="13">
    <location>
        <begin position="91"/>
        <end position="92"/>
    </location>
</feature>
<dbReference type="InterPro" id="IPR050077">
    <property type="entry name" value="LexA_repressor"/>
</dbReference>
<organism evidence="17 18">
    <name type="scientific">Leptospira kirschneri str. H1</name>
    <dbReference type="NCBI Taxonomy" id="1049966"/>
    <lineage>
        <taxon>Bacteria</taxon>
        <taxon>Pseudomonadati</taxon>
        <taxon>Spirochaetota</taxon>
        <taxon>Spirochaetia</taxon>
        <taxon>Leptospirales</taxon>
        <taxon>Leptospiraceae</taxon>
        <taxon>Leptospira</taxon>
    </lineage>
</organism>
<dbReference type="Proteomes" id="UP000006253">
    <property type="component" value="Unassembled WGS sequence"/>
</dbReference>
<dbReference type="NCBIfam" id="TIGR00498">
    <property type="entry name" value="lexA"/>
    <property type="match status" value="1"/>
</dbReference>
<dbReference type="RefSeq" id="WP_004766808.1">
    <property type="nucleotide sequence ID" value="NZ_AHMY02000066.1"/>
</dbReference>
<dbReference type="GO" id="GO:0006281">
    <property type="term" value="P:DNA repair"/>
    <property type="evidence" value="ECO:0007669"/>
    <property type="project" value="UniProtKB-UniRule"/>
</dbReference>
<dbReference type="AlphaFoldDB" id="A0A0E2AZJ3"/>
<dbReference type="CDD" id="cd06529">
    <property type="entry name" value="S24_LexA-like"/>
    <property type="match status" value="1"/>
</dbReference>
<dbReference type="InterPro" id="IPR036388">
    <property type="entry name" value="WH-like_DNA-bd_sf"/>
</dbReference>
<dbReference type="Gene3D" id="2.10.109.10">
    <property type="entry name" value="Umud Fragment, subunit A"/>
    <property type="match status" value="1"/>
</dbReference>
<evidence type="ECO:0000256" key="6">
    <source>
        <dbReference type="ARBA" id="ARBA00022801"/>
    </source>
</evidence>
<keyword evidence="8 13" id="KW-0805">Transcription regulation</keyword>
<comment type="function">
    <text evidence="13">Represses a number of genes involved in the response to DNA damage (SOS response), including recA and lexA. In the presence of single-stranded DNA, RecA interacts with LexA causing an autocatalytic cleavage which disrupts the DNA-binding part of LexA, leading to derepression of the SOS regulon and eventually DNA repair.</text>
</comment>
<keyword evidence="10 13" id="KW-0804">Transcription</keyword>
<evidence type="ECO:0000256" key="13">
    <source>
        <dbReference type="HAMAP-Rule" id="MF_00015"/>
    </source>
</evidence>
<dbReference type="SUPFAM" id="SSF51306">
    <property type="entry name" value="LexA/Signal peptidase"/>
    <property type="match status" value="1"/>
</dbReference>
<dbReference type="Pfam" id="PF00717">
    <property type="entry name" value="Peptidase_S24"/>
    <property type="match status" value="1"/>
</dbReference>
<evidence type="ECO:0000259" key="15">
    <source>
        <dbReference type="Pfam" id="PF00717"/>
    </source>
</evidence>
<feature type="active site" description="For autocatalytic cleavage activity" evidence="13">
    <location>
        <position position="127"/>
    </location>
</feature>
<evidence type="ECO:0000313" key="17">
    <source>
        <dbReference type="EMBL" id="EKO13932.1"/>
    </source>
</evidence>
<evidence type="ECO:0000256" key="4">
    <source>
        <dbReference type="ARBA" id="ARBA00022705"/>
    </source>
</evidence>
<keyword evidence="12 13" id="KW-0742">SOS response</keyword>
<dbReference type="InterPro" id="IPR036286">
    <property type="entry name" value="LexA/Signal_pep-like_sf"/>
</dbReference>
<evidence type="ECO:0000256" key="5">
    <source>
        <dbReference type="ARBA" id="ARBA00022763"/>
    </source>
</evidence>
<dbReference type="InterPro" id="IPR036390">
    <property type="entry name" value="WH_DNA-bd_sf"/>
</dbReference>
<dbReference type="GO" id="GO:0006260">
    <property type="term" value="P:DNA replication"/>
    <property type="evidence" value="ECO:0007669"/>
    <property type="project" value="UniProtKB-UniRule"/>
</dbReference>
<dbReference type="HAMAP" id="MF_00015">
    <property type="entry name" value="LexA"/>
    <property type="match status" value="1"/>
</dbReference>
<comment type="caution">
    <text evidence="17">The sequence shown here is derived from an EMBL/GenBank/DDBJ whole genome shotgun (WGS) entry which is preliminary data.</text>
</comment>
<dbReference type="EC" id="3.4.21.88" evidence="13"/>
<comment type="caution">
    <text evidence="13">Lacks conserved residue(s) required for the propagation of feature annotation.</text>
</comment>
<evidence type="ECO:0000256" key="12">
    <source>
        <dbReference type="ARBA" id="ARBA00023236"/>
    </source>
</evidence>
<dbReference type="SUPFAM" id="SSF46785">
    <property type="entry name" value="Winged helix' DNA-binding domain"/>
    <property type="match status" value="1"/>
</dbReference>
<dbReference type="GO" id="GO:0004252">
    <property type="term" value="F:serine-type endopeptidase activity"/>
    <property type="evidence" value="ECO:0007669"/>
    <property type="project" value="UniProtKB-UniRule"/>
</dbReference>
<name>A0A0E2AZJ3_9LEPT</name>
<evidence type="ECO:0000256" key="10">
    <source>
        <dbReference type="ARBA" id="ARBA00023163"/>
    </source>
</evidence>
<feature type="domain" description="Peptidase S24/S26A/S26B/S26C" evidence="15">
    <location>
        <begin position="84"/>
        <end position="197"/>
    </location>
</feature>
<dbReference type="Gene3D" id="1.10.10.10">
    <property type="entry name" value="Winged helix-like DNA-binding domain superfamily/Winged helix DNA-binding domain"/>
    <property type="match status" value="1"/>
</dbReference>
<dbReference type="MEROPS" id="S24.001"/>
<evidence type="ECO:0000256" key="9">
    <source>
        <dbReference type="ARBA" id="ARBA00023125"/>
    </source>
</evidence>
<keyword evidence="7 13" id="KW-0068">Autocatalytic cleavage</keyword>
<keyword evidence="9 13" id="KW-0238">DNA-binding</keyword>
<sequence length="203" mass="22632">MKDLTDKQQAVLAFITAIIKERGFPPTIREIGDEFGITAKGAYDHLKAIEKKGYLKTAKNQSRAIELIRQSPMESLPVQATSIPVIGQVAAGLPIFAEENIESYIPIPDEMAKGNVPMYALRVQGDSMIEVGINNGDIAIIEKRDIARNGEIVVALIEDEATLKVYYKEQDQIRLEARNPKYKPIKTKKATVMGKLIGLYRIY</sequence>
<keyword evidence="5 13" id="KW-0227">DNA damage</keyword>
<dbReference type="FunFam" id="2.10.109.10:FF:000001">
    <property type="entry name" value="LexA repressor"/>
    <property type="match status" value="1"/>
</dbReference>
<proteinExistence type="inferred from homology"/>
<evidence type="ECO:0000256" key="7">
    <source>
        <dbReference type="ARBA" id="ARBA00022813"/>
    </source>
</evidence>
<dbReference type="GO" id="GO:0009432">
    <property type="term" value="P:SOS response"/>
    <property type="evidence" value="ECO:0007669"/>
    <property type="project" value="UniProtKB-UniRule"/>
</dbReference>
<comment type="similarity">
    <text evidence="1 13 14">Belongs to the peptidase S24 family.</text>
</comment>
<comment type="subunit">
    <text evidence="2 13">Homodimer.</text>
</comment>
<dbReference type="Pfam" id="PF01726">
    <property type="entry name" value="LexA_DNA_bind"/>
    <property type="match status" value="1"/>
</dbReference>
<protein>
    <recommendedName>
        <fullName evidence="13">LexA repressor</fullName>
        <ecNumber evidence="13">3.4.21.88</ecNumber>
    </recommendedName>
</protein>
<evidence type="ECO:0000313" key="18">
    <source>
        <dbReference type="Proteomes" id="UP000006253"/>
    </source>
</evidence>
<reference evidence="17 18" key="1">
    <citation type="submission" date="2012-10" db="EMBL/GenBank/DDBJ databases">
        <authorList>
            <person name="Harkins D.M."/>
            <person name="Durkin A.S."/>
            <person name="Brinkac L.M."/>
            <person name="Selengut J.D."/>
            <person name="Sanka R."/>
            <person name="DePew J."/>
            <person name="Purushe J."/>
            <person name="Peacock S.J."/>
            <person name="Thaipadungpanit J."/>
            <person name="Wuthiekanun V.W."/>
            <person name="Day N.P."/>
            <person name="Vinetz J.M."/>
            <person name="Sutton G.G."/>
            <person name="Nelson W.C."/>
            <person name="Fouts D.E."/>
        </authorList>
    </citation>
    <scope>NUCLEOTIDE SEQUENCE [LARGE SCALE GENOMIC DNA]</scope>
    <source>
        <strain evidence="17 18">H1</strain>
    </source>
</reference>
<gene>
    <name evidence="13 17" type="primary">lexA</name>
    <name evidence="17" type="ORF">LEP1GSC081_0229</name>
</gene>
<dbReference type="EMBL" id="AHMY02000066">
    <property type="protein sequence ID" value="EKO13932.1"/>
    <property type="molecule type" value="Genomic_DNA"/>
</dbReference>
<accession>A0A0E2AZJ3</accession>
<evidence type="ECO:0000256" key="3">
    <source>
        <dbReference type="ARBA" id="ARBA00022491"/>
    </source>
</evidence>
<dbReference type="GO" id="GO:0006508">
    <property type="term" value="P:proteolysis"/>
    <property type="evidence" value="ECO:0007669"/>
    <property type="project" value="InterPro"/>
</dbReference>
<evidence type="ECO:0000256" key="8">
    <source>
        <dbReference type="ARBA" id="ARBA00023015"/>
    </source>
</evidence>
<keyword evidence="3 13" id="KW-0678">Repressor</keyword>
<evidence type="ECO:0000256" key="2">
    <source>
        <dbReference type="ARBA" id="ARBA00011738"/>
    </source>
</evidence>
<feature type="active site" description="For autocatalytic cleavage activity" evidence="13">
    <location>
        <position position="164"/>
    </location>
</feature>
<dbReference type="InterPro" id="IPR006200">
    <property type="entry name" value="LexA"/>
</dbReference>
<dbReference type="PANTHER" id="PTHR33516">
    <property type="entry name" value="LEXA REPRESSOR"/>
    <property type="match status" value="1"/>
</dbReference>
<dbReference type="InterPro" id="IPR006197">
    <property type="entry name" value="Peptidase_S24_LexA"/>
</dbReference>
<dbReference type="PANTHER" id="PTHR33516:SF2">
    <property type="entry name" value="LEXA REPRESSOR-RELATED"/>
    <property type="match status" value="1"/>
</dbReference>
<dbReference type="PRINTS" id="PR00726">
    <property type="entry name" value="LEXASERPTASE"/>
</dbReference>
<keyword evidence="4 13" id="KW-0235">DNA replication</keyword>
<dbReference type="InterPro" id="IPR039418">
    <property type="entry name" value="LexA-like"/>
</dbReference>
<evidence type="ECO:0000256" key="14">
    <source>
        <dbReference type="RuleBase" id="RU003991"/>
    </source>
</evidence>